<comment type="caution">
    <text evidence="1">The sequence shown here is derived from an EMBL/GenBank/DDBJ whole genome shotgun (WGS) entry which is preliminary data.</text>
</comment>
<dbReference type="eggNOG" id="ENOG5032J6N">
    <property type="taxonomic scope" value="Bacteria"/>
</dbReference>
<evidence type="ECO:0008006" key="3">
    <source>
        <dbReference type="Google" id="ProtNLM"/>
    </source>
</evidence>
<dbReference type="OrthoDB" id="2596851at2"/>
<dbReference type="Proteomes" id="UP000028123">
    <property type="component" value="Unassembled WGS sequence"/>
</dbReference>
<evidence type="ECO:0000313" key="1">
    <source>
        <dbReference type="EMBL" id="KEQ25397.1"/>
    </source>
</evidence>
<dbReference type="EMBL" id="JNVM01000010">
    <property type="protein sequence ID" value="KEQ25397.1"/>
    <property type="molecule type" value="Genomic_DNA"/>
</dbReference>
<protein>
    <recommendedName>
        <fullName evidence="3">FabA-like domain protein</fullName>
    </recommendedName>
</protein>
<reference evidence="1 2" key="1">
    <citation type="submission" date="2014-06" db="EMBL/GenBank/DDBJ databases">
        <title>Draft genome sequence of Paenibacillus sp. MSt1.</title>
        <authorList>
            <person name="Aw Y.K."/>
            <person name="Ong K.S."/>
            <person name="Gan H.M."/>
            <person name="Lee S.M."/>
        </authorList>
    </citation>
    <scope>NUCLEOTIDE SEQUENCE [LARGE SCALE GENOMIC DNA]</scope>
    <source>
        <strain evidence="1 2">MSt1</strain>
    </source>
</reference>
<organism evidence="1 2">
    <name type="scientific">Paenibacillus tyrfis</name>
    <dbReference type="NCBI Taxonomy" id="1501230"/>
    <lineage>
        <taxon>Bacteria</taxon>
        <taxon>Bacillati</taxon>
        <taxon>Bacillota</taxon>
        <taxon>Bacilli</taxon>
        <taxon>Bacillales</taxon>
        <taxon>Paenibacillaceae</taxon>
        <taxon>Paenibacillus</taxon>
    </lineage>
</organism>
<accession>A0A081P3X4</accession>
<dbReference type="AlphaFoldDB" id="A0A081P3X4"/>
<sequence>MSHNPDAGRSRSPDEIAALLPHQYPFRFVDEVTRYEPGQRLEARFRPELLRPMYGYAQTVPSTVMIEGLAQAAVLFVQLETKPLAPGEIPLLGKAEASVRREASWREPLLYDIRPIRMTCSQAILSGTMSGADGGVLATATLCVAVAEGAGDERSGP</sequence>
<dbReference type="SUPFAM" id="SSF54637">
    <property type="entry name" value="Thioesterase/thiol ester dehydrase-isomerase"/>
    <property type="match status" value="1"/>
</dbReference>
<dbReference type="Gene3D" id="3.10.129.10">
    <property type="entry name" value="Hotdog Thioesterase"/>
    <property type="match status" value="1"/>
</dbReference>
<proteinExistence type="predicted"/>
<dbReference type="RefSeq" id="WP_036681411.1">
    <property type="nucleotide sequence ID" value="NZ_FYEP01000005.1"/>
</dbReference>
<keyword evidence="2" id="KW-1185">Reference proteome</keyword>
<dbReference type="InterPro" id="IPR029069">
    <property type="entry name" value="HotDog_dom_sf"/>
</dbReference>
<name>A0A081P3X4_9BACL</name>
<evidence type="ECO:0000313" key="2">
    <source>
        <dbReference type="Proteomes" id="UP000028123"/>
    </source>
</evidence>
<gene>
    <name evidence="1" type="ORF">ET33_01270</name>
</gene>